<dbReference type="RefSeq" id="XP_009532014.1">
    <property type="nucleotide sequence ID" value="XM_009533719.1"/>
</dbReference>
<evidence type="ECO:0000256" key="1">
    <source>
        <dbReference type="SAM" id="MobiDB-lite"/>
    </source>
</evidence>
<gene>
    <name evidence="2" type="ORF">PHYSODRAFT_347228</name>
</gene>
<proteinExistence type="predicted"/>
<accession>G4ZWK7</accession>
<evidence type="ECO:0000313" key="3">
    <source>
        <dbReference type="Proteomes" id="UP000002640"/>
    </source>
</evidence>
<dbReference type="EMBL" id="JH159157">
    <property type="protein sequence ID" value="EGZ11681.1"/>
    <property type="molecule type" value="Genomic_DNA"/>
</dbReference>
<protein>
    <recommendedName>
        <fullName evidence="4">No apical meristem-associated C-terminal domain-containing protein</fullName>
    </recommendedName>
</protein>
<feature type="region of interest" description="Disordered" evidence="1">
    <location>
        <begin position="124"/>
        <end position="146"/>
    </location>
</feature>
<sequence length="392" mass="43346">MRRGKERWTHADDRRLGRALLAVFANQGDVVVQSDNCALWKRVQQRYQGLVTAEQAVVPDVTAAPRSARSLHTRWSRGIRPDMVLFVSLVDELQRAGKKPAKAVKQATKLFREERSETNAAAVRLFVQERQRPPTPSGDSETDSARPKLKFESFHFRHCYDILSSNPQFIAALLQQSKLSSERGPRKRRRTEAGSDADEYSSSTSSDDSDTADSHEDEELMLCDTPAGRIQLAKVGAITSRQVRAQPSPSWHNNARAAANGVPVHPSNVAAAGRGADSMVITFDDMDEDVELPRVECDREVANAYVRLRMQTLQEDRRLKLLAELRGVVTTISQLAQQLAWNGVASAALAARTGGVCPALDQDVLRDIAFFRHEKQRLKQEIAALAGNGGSA</sequence>
<feature type="region of interest" description="Disordered" evidence="1">
    <location>
        <begin position="178"/>
        <end position="217"/>
    </location>
</feature>
<organism evidence="2 3">
    <name type="scientific">Phytophthora sojae (strain P6497)</name>
    <name type="common">Soybean stem and root rot agent</name>
    <name type="synonym">Phytophthora megasperma f. sp. glycines</name>
    <dbReference type="NCBI Taxonomy" id="1094619"/>
    <lineage>
        <taxon>Eukaryota</taxon>
        <taxon>Sar</taxon>
        <taxon>Stramenopiles</taxon>
        <taxon>Oomycota</taxon>
        <taxon>Peronosporomycetes</taxon>
        <taxon>Peronosporales</taxon>
        <taxon>Peronosporaceae</taxon>
        <taxon>Phytophthora</taxon>
    </lineage>
</organism>
<reference evidence="2 3" key="1">
    <citation type="journal article" date="2006" name="Science">
        <title>Phytophthora genome sequences uncover evolutionary origins and mechanisms of pathogenesis.</title>
        <authorList>
            <person name="Tyler B.M."/>
            <person name="Tripathy S."/>
            <person name="Zhang X."/>
            <person name="Dehal P."/>
            <person name="Jiang R.H."/>
            <person name="Aerts A."/>
            <person name="Arredondo F.D."/>
            <person name="Baxter L."/>
            <person name="Bensasson D."/>
            <person name="Beynon J.L."/>
            <person name="Chapman J."/>
            <person name="Damasceno C.M."/>
            <person name="Dorrance A.E."/>
            <person name="Dou D."/>
            <person name="Dickerman A.W."/>
            <person name="Dubchak I.L."/>
            <person name="Garbelotto M."/>
            <person name="Gijzen M."/>
            <person name="Gordon S.G."/>
            <person name="Govers F."/>
            <person name="Grunwald N.J."/>
            <person name="Huang W."/>
            <person name="Ivors K.L."/>
            <person name="Jones R.W."/>
            <person name="Kamoun S."/>
            <person name="Krampis K."/>
            <person name="Lamour K.H."/>
            <person name="Lee M.K."/>
            <person name="McDonald W.H."/>
            <person name="Medina M."/>
            <person name="Meijer H.J."/>
            <person name="Nordberg E.K."/>
            <person name="Maclean D.J."/>
            <person name="Ospina-Giraldo M.D."/>
            <person name="Morris P.F."/>
            <person name="Phuntumart V."/>
            <person name="Putnam N.H."/>
            <person name="Rash S."/>
            <person name="Rose J.K."/>
            <person name="Sakihama Y."/>
            <person name="Salamov A.A."/>
            <person name="Savidor A."/>
            <person name="Scheuring C.F."/>
            <person name="Smith B.M."/>
            <person name="Sobral B.W."/>
            <person name="Terry A."/>
            <person name="Torto-Alalibo T.A."/>
            <person name="Win J."/>
            <person name="Xu Z."/>
            <person name="Zhang H."/>
            <person name="Grigoriev I.V."/>
            <person name="Rokhsar D.S."/>
            <person name="Boore J.L."/>
        </authorList>
    </citation>
    <scope>NUCLEOTIDE SEQUENCE [LARGE SCALE GENOMIC DNA]</scope>
    <source>
        <strain evidence="2 3">P6497</strain>
    </source>
</reference>
<keyword evidence="3" id="KW-1185">Reference proteome</keyword>
<dbReference type="KEGG" id="psoj:PHYSODRAFT_347228"/>
<dbReference type="GeneID" id="20648861"/>
<dbReference type="AlphaFoldDB" id="G4ZWK7"/>
<dbReference type="Proteomes" id="UP000002640">
    <property type="component" value="Unassembled WGS sequence"/>
</dbReference>
<dbReference type="InParanoid" id="G4ZWK7"/>
<evidence type="ECO:0008006" key="4">
    <source>
        <dbReference type="Google" id="ProtNLM"/>
    </source>
</evidence>
<dbReference type="OMA" id="PRVECDR"/>
<name>G4ZWK7_PHYSP</name>
<evidence type="ECO:0000313" key="2">
    <source>
        <dbReference type="EMBL" id="EGZ11681.1"/>
    </source>
</evidence>
<feature type="compositionally biased region" description="Acidic residues" evidence="1">
    <location>
        <begin position="207"/>
        <end position="217"/>
    </location>
</feature>